<sequence>MAEPHSAGDSDSALAAAASRGCRNAFAELLDRHYDRLFAFAWRLTGSQHEAEDVTHDICVALPRKLASYDGRAAFSTWLYRVAVNATHDRRRRQSAHLRAASGWGEWEQQRLDEDRHGEGDQQSTDLHWLQQAMARLPDDLRETVALVLGEGLSQAQTAEVLEISPGTVSWRMSEVKRRLRELSQTEERS</sequence>
<dbReference type="Proteomes" id="UP000321726">
    <property type="component" value="Unassembled WGS sequence"/>
</dbReference>
<dbReference type="PANTHER" id="PTHR43133">
    <property type="entry name" value="RNA POLYMERASE ECF-TYPE SIGMA FACTO"/>
    <property type="match status" value="1"/>
</dbReference>
<proteinExistence type="inferred from homology"/>
<dbReference type="GO" id="GO:0003677">
    <property type="term" value="F:DNA binding"/>
    <property type="evidence" value="ECO:0007669"/>
    <property type="project" value="InterPro"/>
</dbReference>
<name>A0A1M6ZNH8_9GAMM</name>
<evidence type="ECO:0000259" key="6">
    <source>
        <dbReference type="Pfam" id="PF08281"/>
    </source>
</evidence>
<feature type="domain" description="RNA polymerase sigma-70 region 2" evidence="5">
    <location>
        <begin position="29"/>
        <end position="95"/>
    </location>
</feature>
<dbReference type="EMBL" id="FRCA01000001">
    <property type="protein sequence ID" value="SHL32032.1"/>
    <property type="molecule type" value="Genomic_DNA"/>
</dbReference>
<evidence type="ECO:0000313" key="10">
    <source>
        <dbReference type="Proteomes" id="UP000321726"/>
    </source>
</evidence>
<reference evidence="8 9" key="1">
    <citation type="submission" date="2016-11" db="EMBL/GenBank/DDBJ databases">
        <authorList>
            <person name="Jaros S."/>
            <person name="Januszkiewicz K."/>
            <person name="Wedrychowicz H."/>
        </authorList>
    </citation>
    <scope>NUCLEOTIDE SEQUENCE [LARGE SCALE GENOMIC DNA]</scope>
    <source>
        <strain evidence="8 9">DSM 4740</strain>
    </source>
</reference>
<dbReference type="InterPro" id="IPR007627">
    <property type="entry name" value="RNA_pol_sigma70_r2"/>
</dbReference>
<protein>
    <submittedName>
        <fullName evidence="7">DNA-directed RNA polymerase sigma-70 factor</fullName>
    </submittedName>
    <submittedName>
        <fullName evidence="8">RNA polymerase sigma-70 factor, ECF subfamily</fullName>
    </submittedName>
</protein>
<dbReference type="GO" id="GO:0000428">
    <property type="term" value="C:DNA-directed RNA polymerase complex"/>
    <property type="evidence" value="ECO:0007669"/>
    <property type="project" value="UniProtKB-KW"/>
</dbReference>
<comment type="similarity">
    <text evidence="1">Belongs to the sigma-70 factor family. ECF subfamily.</text>
</comment>
<dbReference type="RefSeq" id="WP_073433152.1">
    <property type="nucleotide sequence ID" value="NZ_BJXU01000021.1"/>
</dbReference>
<keyword evidence="10" id="KW-1185">Reference proteome</keyword>
<gene>
    <name evidence="7" type="ORF">HCU01_06520</name>
    <name evidence="8" type="ORF">SAMN05660971_00186</name>
</gene>
<dbReference type="EMBL" id="BJXU01000021">
    <property type="protein sequence ID" value="GEN22703.1"/>
    <property type="molecule type" value="Genomic_DNA"/>
</dbReference>
<evidence type="ECO:0000256" key="1">
    <source>
        <dbReference type="ARBA" id="ARBA00010641"/>
    </source>
</evidence>
<dbReference type="STRING" id="44933.SAMN05660971_00186"/>
<keyword evidence="4" id="KW-0804">Transcription</keyword>
<dbReference type="Proteomes" id="UP000184123">
    <property type="component" value="Unassembled WGS sequence"/>
</dbReference>
<keyword evidence="2" id="KW-0805">Transcription regulation</keyword>
<dbReference type="Pfam" id="PF08281">
    <property type="entry name" value="Sigma70_r4_2"/>
    <property type="match status" value="1"/>
</dbReference>
<evidence type="ECO:0000313" key="7">
    <source>
        <dbReference type="EMBL" id="GEN22703.1"/>
    </source>
</evidence>
<dbReference type="InterPro" id="IPR013324">
    <property type="entry name" value="RNA_pol_sigma_r3/r4-like"/>
</dbReference>
<evidence type="ECO:0000313" key="8">
    <source>
        <dbReference type="EMBL" id="SHL32032.1"/>
    </source>
</evidence>
<feature type="domain" description="RNA polymerase sigma factor 70 region 4 type 2" evidence="6">
    <location>
        <begin position="128"/>
        <end position="180"/>
    </location>
</feature>
<dbReference type="InterPro" id="IPR039425">
    <property type="entry name" value="RNA_pol_sigma-70-like"/>
</dbReference>
<dbReference type="PANTHER" id="PTHR43133:SF51">
    <property type="entry name" value="RNA POLYMERASE SIGMA FACTOR"/>
    <property type="match status" value="1"/>
</dbReference>
<dbReference type="InterPro" id="IPR036388">
    <property type="entry name" value="WH-like_DNA-bd_sf"/>
</dbReference>
<evidence type="ECO:0000259" key="5">
    <source>
        <dbReference type="Pfam" id="PF04542"/>
    </source>
</evidence>
<evidence type="ECO:0000256" key="3">
    <source>
        <dbReference type="ARBA" id="ARBA00023082"/>
    </source>
</evidence>
<reference evidence="7 10" key="2">
    <citation type="submission" date="2019-07" db="EMBL/GenBank/DDBJ databases">
        <title>Whole genome shotgun sequence of Halomonas cupida NBRC 102219.</title>
        <authorList>
            <person name="Hosoyama A."/>
            <person name="Uohara A."/>
            <person name="Ohji S."/>
            <person name="Ichikawa N."/>
        </authorList>
    </citation>
    <scope>NUCLEOTIDE SEQUENCE [LARGE SCALE GENOMIC DNA]</scope>
    <source>
        <strain evidence="7 10">NBRC 102219</strain>
    </source>
</reference>
<dbReference type="SUPFAM" id="SSF88659">
    <property type="entry name" value="Sigma3 and sigma4 domains of RNA polymerase sigma factors"/>
    <property type="match status" value="1"/>
</dbReference>
<keyword evidence="3" id="KW-0731">Sigma factor</keyword>
<dbReference type="OrthoDB" id="9782108at2"/>
<keyword evidence="7" id="KW-0240">DNA-directed RNA polymerase</keyword>
<evidence type="ECO:0000313" key="9">
    <source>
        <dbReference type="Proteomes" id="UP000184123"/>
    </source>
</evidence>
<dbReference type="Pfam" id="PF04542">
    <property type="entry name" value="Sigma70_r2"/>
    <property type="match status" value="1"/>
</dbReference>
<dbReference type="InterPro" id="IPR013325">
    <property type="entry name" value="RNA_pol_sigma_r2"/>
</dbReference>
<dbReference type="AlphaFoldDB" id="A0A1M6ZNH8"/>
<evidence type="ECO:0000256" key="4">
    <source>
        <dbReference type="ARBA" id="ARBA00023163"/>
    </source>
</evidence>
<evidence type="ECO:0000256" key="2">
    <source>
        <dbReference type="ARBA" id="ARBA00023015"/>
    </source>
</evidence>
<dbReference type="Gene3D" id="1.10.10.10">
    <property type="entry name" value="Winged helix-like DNA-binding domain superfamily/Winged helix DNA-binding domain"/>
    <property type="match status" value="1"/>
</dbReference>
<dbReference type="CDD" id="cd06171">
    <property type="entry name" value="Sigma70_r4"/>
    <property type="match status" value="1"/>
</dbReference>
<dbReference type="Gene3D" id="1.10.1740.10">
    <property type="match status" value="1"/>
</dbReference>
<dbReference type="NCBIfam" id="TIGR02937">
    <property type="entry name" value="sigma70-ECF"/>
    <property type="match status" value="1"/>
</dbReference>
<dbReference type="InterPro" id="IPR014284">
    <property type="entry name" value="RNA_pol_sigma-70_dom"/>
</dbReference>
<accession>A0A1M6ZNH8</accession>
<dbReference type="GO" id="GO:0006352">
    <property type="term" value="P:DNA-templated transcription initiation"/>
    <property type="evidence" value="ECO:0007669"/>
    <property type="project" value="InterPro"/>
</dbReference>
<dbReference type="InterPro" id="IPR013249">
    <property type="entry name" value="RNA_pol_sigma70_r4_t2"/>
</dbReference>
<organism evidence="8 9">
    <name type="scientific">Halomonas cupida</name>
    <dbReference type="NCBI Taxonomy" id="44933"/>
    <lineage>
        <taxon>Bacteria</taxon>
        <taxon>Pseudomonadati</taxon>
        <taxon>Pseudomonadota</taxon>
        <taxon>Gammaproteobacteria</taxon>
        <taxon>Oceanospirillales</taxon>
        <taxon>Halomonadaceae</taxon>
        <taxon>Halomonas</taxon>
    </lineage>
</organism>
<dbReference type="SUPFAM" id="SSF88946">
    <property type="entry name" value="Sigma2 domain of RNA polymerase sigma factors"/>
    <property type="match status" value="1"/>
</dbReference>
<dbReference type="GO" id="GO:0016987">
    <property type="term" value="F:sigma factor activity"/>
    <property type="evidence" value="ECO:0007669"/>
    <property type="project" value="UniProtKB-KW"/>
</dbReference>